<evidence type="ECO:0000259" key="2">
    <source>
        <dbReference type="PROSITE" id="PS50238"/>
    </source>
</evidence>
<dbReference type="Pfam" id="PF25442">
    <property type="entry name" value="Ubiquitin_RHG40_C"/>
    <property type="match status" value="1"/>
</dbReference>
<dbReference type="InterPro" id="IPR057323">
    <property type="entry name" value="RHG40/28/18_ubiquitin"/>
</dbReference>
<evidence type="ECO:0000313" key="3">
    <source>
        <dbReference type="Ensembl" id="ENSSFAP00005002234.1"/>
    </source>
</evidence>
<keyword evidence="4" id="KW-1185">Reference proteome</keyword>
<dbReference type="GO" id="GO:0007165">
    <property type="term" value="P:signal transduction"/>
    <property type="evidence" value="ECO:0007669"/>
    <property type="project" value="InterPro"/>
</dbReference>
<dbReference type="PANTHER" id="PTHR14963">
    <property type="entry name" value="RHO GTPASE ACTIVATING PROTEIN 18,19-RELATED"/>
    <property type="match status" value="1"/>
</dbReference>
<dbReference type="PROSITE" id="PS50238">
    <property type="entry name" value="RHOGAP"/>
    <property type="match status" value="1"/>
</dbReference>
<dbReference type="AlphaFoldDB" id="A0A672FUD1"/>
<reference evidence="3" key="2">
    <citation type="submission" date="2025-09" db="UniProtKB">
        <authorList>
            <consortium name="Ensembl"/>
        </authorList>
    </citation>
    <scope>IDENTIFICATION</scope>
</reference>
<dbReference type="GO" id="GO:0051497">
    <property type="term" value="P:negative regulation of stress fiber assembly"/>
    <property type="evidence" value="ECO:0007669"/>
    <property type="project" value="TreeGrafter"/>
</dbReference>
<dbReference type="Proteomes" id="UP000472267">
    <property type="component" value="Unassembled WGS sequence"/>
</dbReference>
<reference evidence="3" key="1">
    <citation type="submission" date="2025-08" db="UniProtKB">
        <authorList>
            <consortium name="Ensembl"/>
        </authorList>
    </citation>
    <scope>IDENTIFICATION</scope>
</reference>
<proteinExistence type="predicted"/>
<dbReference type="SUPFAM" id="SSF48350">
    <property type="entry name" value="GTPase activation domain, GAP"/>
    <property type="match status" value="1"/>
</dbReference>
<dbReference type="GO" id="GO:0005737">
    <property type="term" value="C:cytoplasm"/>
    <property type="evidence" value="ECO:0007669"/>
    <property type="project" value="TreeGrafter"/>
</dbReference>
<dbReference type="InterPro" id="IPR008936">
    <property type="entry name" value="Rho_GTPase_activation_prot"/>
</dbReference>
<feature type="domain" description="Rho-GAP" evidence="2">
    <location>
        <begin position="1"/>
        <end position="81"/>
    </location>
</feature>
<dbReference type="Ensembl" id="ENSSFAT00005002396.1">
    <property type="protein sequence ID" value="ENSSFAP00005002234.1"/>
    <property type="gene ID" value="ENSSFAG00005001564.1"/>
</dbReference>
<name>A0A672FUD1_SALFA</name>
<dbReference type="PANTHER" id="PTHR14963:SF5">
    <property type="entry name" value="RHO GTPASE-ACTIVATING PROTEIN 28"/>
    <property type="match status" value="1"/>
</dbReference>
<evidence type="ECO:0000313" key="4">
    <source>
        <dbReference type="Proteomes" id="UP000472267"/>
    </source>
</evidence>
<accession>A0A672FUD1</accession>
<dbReference type="GO" id="GO:0051056">
    <property type="term" value="P:regulation of small GTPase mediated signal transduction"/>
    <property type="evidence" value="ECO:0007669"/>
    <property type="project" value="TreeGrafter"/>
</dbReference>
<dbReference type="Pfam" id="PF00620">
    <property type="entry name" value="RhoGAP"/>
    <property type="match status" value="1"/>
</dbReference>
<dbReference type="InParanoid" id="A0A672FUD1"/>
<organism evidence="3 4">
    <name type="scientific">Salarias fasciatus</name>
    <name type="common">Jewelled blenny</name>
    <name type="synonym">Blennius fasciatus</name>
    <dbReference type="NCBI Taxonomy" id="181472"/>
    <lineage>
        <taxon>Eukaryota</taxon>
        <taxon>Metazoa</taxon>
        <taxon>Chordata</taxon>
        <taxon>Craniata</taxon>
        <taxon>Vertebrata</taxon>
        <taxon>Euteleostomi</taxon>
        <taxon>Actinopterygii</taxon>
        <taxon>Neopterygii</taxon>
        <taxon>Teleostei</taxon>
        <taxon>Neoteleostei</taxon>
        <taxon>Acanthomorphata</taxon>
        <taxon>Ovalentaria</taxon>
        <taxon>Blenniimorphae</taxon>
        <taxon>Blenniiformes</taxon>
        <taxon>Blennioidei</taxon>
        <taxon>Blenniidae</taxon>
        <taxon>Salariinae</taxon>
        <taxon>Salarias</taxon>
    </lineage>
</organism>
<dbReference type="Gene3D" id="1.10.555.10">
    <property type="entry name" value="Rho GTPase activation protein"/>
    <property type="match status" value="1"/>
</dbReference>
<evidence type="ECO:0000256" key="1">
    <source>
        <dbReference type="ARBA" id="ARBA00022468"/>
    </source>
</evidence>
<protein>
    <recommendedName>
        <fullName evidence="2">Rho-GAP domain-containing protein</fullName>
    </recommendedName>
</protein>
<dbReference type="GO" id="GO:0030833">
    <property type="term" value="P:regulation of actin filament polymerization"/>
    <property type="evidence" value="ECO:0007669"/>
    <property type="project" value="TreeGrafter"/>
</dbReference>
<keyword evidence="1" id="KW-0343">GTPase activation</keyword>
<sequence length="207" mass="24070">AWTDVFPWLQDLLVLLRQVVSHQDHNRMSLWNVSMVMAPNLFLSSHRGNKKSSLKQREEMEVAVSGANLLRLMISYQDILWTVPTFLLSQVRQMNQVSSQKKLSLNKTKRRLLGKWNNKNHQDQLCEGVIRVHAPRHSKVSMAIQLDELMTARDITTRFESNDSLVQHLYEVGGNICERRLRPDCILLDVYKVNPHCDWLVKPTPSM</sequence>
<dbReference type="InterPro" id="IPR000198">
    <property type="entry name" value="RhoGAP_dom"/>
</dbReference>
<dbReference type="OMA" id="LMISYQD"/>
<dbReference type="GO" id="GO:0005096">
    <property type="term" value="F:GTPase activator activity"/>
    <property type="evidence" value="ECO:0007669"/>
    <property type="project" value="UniProtKB-KW"/>
</dbReference>